<evidence type="ECO:0000259" key="1">
    <source>
        <dbReference type="PROSITE" id="PS50238"/>
    </source>
</evidence>
<proteinExistence type="predicted"/>
<keyword evidence="2" id="KW-1185">Reference proteome</keyword>
<dbReference type="GO" id="GO:0007165">
    <property type="term" value="P:signal transduction"/>
    <property type="evidence" value="ECO:0007669"/>
    <property type="project" value="InterPro"/>
</dbReference>
<dbReference type="PANTHER" id="PTHR15670:SF4">
    <property type="entry name" value="RHO GTPASE-ACTIVATING PROTEIN 11A"/>
    <property type="match status" value="1"/>
</dbReference>
<dbReference type="Gene3D" id="1.10.555.10">
    <property type="entry name" value="Rho GTPase activation protein"/>
    <property type="match status" value="1"/>
</dbReference>
<name>A0A6P8XHF2_DROAB</name>
<feature type="domain" description="Rho-GAP" evidence="1">
    <location>
        <begin position="1"/>
        <end position="96"/>
    </location>
</feature>
<dbReference type="InterPro" id="IPR000198">
    <property type="entry name" value="RhoGAP_dom"/>
</dbReference>
<accession>A0A6P8XHF2</accession>
<sequence>MLPILCLLTPTTTSNTIHSMQLTCLIMPLLTVQTLAYFMQFLNTITRHVASNKMSAQNLAIVIAPSIMPYRDINSVRFKNHIKIVEMLINNASVIGNIPERIQDKLGSKSKNLLNTCLIATKKKRHECRRPLTTQMQRRSNIFSMLKTKVGLTMNSSPAKQSDTSNTQEFELSKETSKDKCGSEIIVKSQICAEPFDAFRSKQNELMNMNGNCENQPANKRRWSVVPTGFAKDNKNKNMIKNIQIQSGDYTKNCPHTCENEFDAVLERVSSIKSKSNTPKEKCFYNLESLVSEEICVKTELINTKIKTRRSSEGNFVRSLNLVGTARRTREHMSSRIYRHIPCNINVPSDSTPNFRSSKSQNLNTPSPGIIQKDFNQWLPAEHFFKNLDNCYTPVQEIGVHYDSKTQGFENLNKELYFTKKNITEKTIVKLKSSSKIIVEEQGRSSIARLRTENFGMVLARTKLFE</sequence>
<dbReference type="InterPro" id="IPR008936">
    <property type="entry name" value="Rho_GTPase_activation_prot"/>
</dbReference>
<organism evidence="2 3">
    <name type="scientific">Drosophila albomicans</name>
    <name type="common">Fruit fly</name>
    <dbReference type="NCBI Taxonomy" id="7291"/>
    <lineage>
        <taxon>Eukaryota</taxon>
        <taxon>Metazoa</taxon>
        <taxon>Ecdysozoa</taxon>
        <taxon>Arthropoda</taxon>
        <taxon>Hexapoda</taxon>
        <taxon>Insecta</taxon>
        <taxon>Pterygota</taxon>
        <taxon>Neoptera</taxon>
        <taxon>Endopterygota</taxon>
        <taxon>Diptera</taxon>
        <taxon>Brachycera</taxon>
        <taxon>Muscomorpha</taxon>
        <taxon>Ephydroidea</taxon>
        <taxon>Drosophilidae</taxon>
        <taxon>Drosophila</taxon>
    </lineage>
</organism>
<gene>
    <name evidence="3" type="primary">LOC117573183</name>
</gene>
<dbReference type="PROSITE" id="PS50238">
    <property type="entry name" value="RHOGAP"/>
    <property type="match status" value="1"/>
</dbReference>
<dbReference type="Proteomes" id="UP000515160">
    <property type="component" value="Chromosome 2R"/>
</dbReference>
<reference evidence="3" key="1">
    <citation type="submission" date="2025-08" db="UniProtKB">
        <authorList>
            <consortium name="RefSeq"/>
        </authorList>
    </citation>
    <scope>IDENTIFICATION</scope>
    <source>
        <strain evidence="3">15112-1751.03</strain>
        <tissue evidence="3">Whole Adult</tissue>
    </source>
</reference>
<dbReference type="RefSeq" id="XP_034112058.1">
    <property type="nucleotide sequence ID" value="XM_034256167.2"/>
</dbReference>
<dbReference type="Pfam" id="PF00620">
    <property type="entry name" value="RhoGAP"/>
    <property type="match status" value="1"/>
</dbReference>
<dbReference type="GO" id="GO:0005096">
    <property type="term" value="F:GTPase activator activity"/>
    <property type="evidence" value="ECO:0007669"/>
    <property type="project" value="TreeGrafter"/>
</dbReference>
<evidence type="ECO:0000313" key="3">
    <source>
        <dbReference type="RefSeq" id="XP_034112058.1"/>
    </source>
</evidence>
<protein>
    <submittedName>
        <fullName evidence="3">Uncharacterized protein LOC117573183 isoform X2</fullName>
    </submittedName>
</protein>
<evidence type="ECO:0000313" key="2">
    <source>
        <dbReference type="Proteomes" id="UP000515160"/>
    </source>
</evidence>
<dbReference type="SUPFAM" id="SSF48350">
    <property type="entry name" value="GTPase activation domain, GAP"/>
    <property type="match status" value="1"/>
</dbReference>
<dbReference type="InterPro" id="IPR042869">
    <property type="entry name" value="ARHGAP11A/B"/>
</dbReference>
<dbReference type="GeneID" id="117573183"/>
<dbReference type="AlphaFoldDB" id="A0A6P8XHF2"/>
<dbReference type="PANTHER" id="PTHR15670">
    <property type="entry name" value="RHO GTPASE ACTIVATING PROTEIN 11A"/>
    <property type="match status" value="1"/>
</dbReference>
<dbReference type="OrthoDB" id="410651at2759"/>